<dbReference type="STRING" id="885580.ENSFDAP00000011241"/>
<evidence type="ECO:0000256" key="12">
    <source>
        <dbReference type="ARBA" id="ARBA00042964"/>
    </source>
</evidence>
<evidence type="ECO:0000256" key="11">
    <source>
        <dbReference type="ARBA" id="ARBA00042886"/>
    </source>
</evidence>
<sequence>MGSSSSFWGSLGLGRYGRAGGMGNITAVQVNQSLLNPLILEVNPNIQTLCIQEKEQIKKPQQVCLLQRQGVVPGAAEQDAGDRRQVEPPAAAQDVPEQHGQYVQKPHQQPLVEDGHTGPGGGDTSVVLSVDNSCSLDLDGVIAGDKAQYEEIASDSRAEAEDTYQINRLQVEVEALKGWRASLEAAIADAEQRGELVIKKAHAKLAQLEGTLKKAKQDVAWQPHEYHELRNSKPALDVEIATYRKQLEG</sequence>
<protein>
    <recommendedName>
        <fullName evidence="10">Keratin, type II cytoskeletal 8</fullName>
    </recommendedName>
    <alternativeName>
        <fullName evidence="12">Cytokeratin-8</fullName>
    </alternativeName>
    <alternativeName>
        <fullName evidence="11">Keratin-8</fullName>
    </alternativeName>
</protein>
<comment type="subcellular location">
    <subcellularLocation>
        <location evidence="2">Cytoplasm</location>
    </subcellularLocation>
    <subcellularLocation>
        <location evidence="1">Nucleus matrix</location>
    </subcellularLocation>
    <subcellularLocation>
        <location evidence="3">Nucleus</location>
        <location evidence="3">Nucleoplasm</location>
    </subcellularLocation>
</comment>
<proteinExistence type="predicted"/>
<name>A0A091CZI6_FUKDA</name>
<gene>
    <name evidence="15" type="ORF">H920_14434</name>
</gene>
<evidence type="ECO:0000256" key="8">
    <source>
        <dbReference type="ARBA" id="ARBA00023242"/>
    </source>
</evidence>
<evidence type="ECO:0000256" key="6">
    <source>
        <dbReference type="ARBA" id="ARBA00022754"/>
    </source>
</evidence>
<dbReference type="Proteomes" id="UP000028990">
    <property type="component" value="Unassembled WGS sequence"/>
</dbReference>
<dbReference type="GO" id="GO:0005737">
    <property type="term" value="C:cytoplasm"/>
    <property type="evidence" value="ECO:0007669"/>
    <property type="project" value="UniProtKB-SubCell"/>
</dbReference>
<dbReference type="AlphaFoldDB" id="A0A091CZI6"/>
<reference evidence="15 16" key="1">
    <citation type="submission" date="2013-11" db="EMBL/GenBank/DDBJ databases">
        <title>The Damaraland mole rat (Fukomys damarensis) genome and evolution of African mole rats.</title>
        <authorList>
            <person name="Gladyshev V.N."/>
            <person name="Fang X."/>
        </authorList>
    </citation>
    <scope>NUCLEOTIDE SEQUENCE [LARGE SCALE GENOMIC DNA]</scope>
    <source>
        <tissue evidence="15">Liver</tissue>
    </source>
</reference>
<dbReference type="SMART" id="SM01391">
    <property type="entry name" value="Filament"/>
    <property type="match status" value="1"/>
</dbReference>
<dbReference type="GO" id="GO:0005882">
    <property type="term" value="C:intermediate filament"/>
    <property type="evidence" value="ECO:0007669"/>
    <property type="project" value="UniProtKB-KW"/>
</dbReference>
<evidence type="ECO:0000313" key="16">
    <source>
        <dbReference type="Proteomes" id="UP000028990"/>
    </source>
</evidence>
<dbReference type="GO" id="GO:0016363">
    <property type="term" value="C:nuclear matrix"/>
    <property type="evidence" value="ECO:0007669"/>
    <property type="project" value="UniProtKB-SubCell"/>
</dbReference>
<evidence type="ECO:0000259" key="14">
    <source>
        <dbReference type="SMART" id="SM01391"/>
    </source>
</evidence>
<dbReference type="PANTHER" id="PTHR45616:SF26">
    <property type="entry name" value="KERATIN, TYPE II CYTOSKELETAL 8"/>
    <property type="match status" value="1"/>
</dbReference>
<dbReference type="PANTHER" id="PTHR45616">
    <property type="entry name" value="GATA-TYPE DOMAIN-CONTAINING PROTEIN"/>
    <property type="match status" value="1"/>
</dbReference>
<dbReference type="InterPro" id="IPR032444">
    <property type="entry name" value="Keratin_2_head"/>
</dbReference>
<dbReference type="EMBL" id="KN123630">
    <property type="protein sequence ID" value="KFO24152.1"/>
    <property type="molecule type" value="Genomic_DNA"/>
</dbReference>
<evidence type="ECO:0000256" key="5">
    <source>
        <dbReference type="ARBA" id="ARBA00022744"/>
    </source>
</evidence>
<dbReference type="InterPro" id="IPR039008">
    <property type="entry name" value="IF_rod_dom"/>
</dbReference>
<accession>A0A091CZI6</accession>
<keyword evidence="6" id="KW-0403">Intermediate filament</keyword>
<evidence type="ECO:0000256" key="7">
    <source>
        <dbReference type="ARBA" id="ARBA00023054"/>
    </source>
</evidence>
<dbReference type="Pfam" id="PF16208">
    <property type="entry name" value="Keratin_2_head"/>
    <property type="match status" value="1"/>
</dbReference>
<comment type="function">
    <text evidence="9">Together with KRT19, helps to link the contractile apparatus to dystrophin at the costameres of striated muscle.</text>
</comment>
<organism evidence="15 16">
    <name type="scientific">Fukomys damarensis</name>
    <name type="common">Damaraland mole rat</name>
    <name type="synonym">Cryptomys damarensis</name>
    <dbReference type="NCBI Taxonomy" id="885580"/>
    <lineage>
        <taxon>Eukaryota</taxon>
        <taxon>Metazoa</taxon>
        <taxon>Chordata</taxon>
        <taxon>Craniata</taxon>
        <taxon>Vertebrata</taxon>
        <taxon>Euteleostomi</taxon>
        <taxon>Mammalia</taxon>
        <taxon>Eutheria</taxon>
        <taxon>Euarchontoglires</taxon>
        <taxon>Glires</taxon>
        <taxon>Rodentia</taxon>
        <taxon>Hystricomorpha</taxon>
        <taxon>Bathyergidae</taxon>
        <taxon>Fukomys</taxon>
    </lineage>
</organism>
<evidence type="ECO:0000256" key="9">
    <source>
        <dbReference type="ARBA" id="ARBA00037766"/>
    </source>
</evidence>
<dbReference type="Pfam" id="PF00038">
    <property type="entry name" value="Filament"/>
    <property type="match status" value="1"/>
</dbReference>
<feature type="region of interest" description="Disordered" evidence="13">
    <location>
        <begin position="75"/>
        <end position="104"/>
    </location>
</feature>
<evidence type="ECO:0000256" key="1">
    <source>
        <dbReference type="ARBA" id="ARBA00004109"/>
    </source>
</evidence>
<evidence type="ECO:0000256" key="2">
    <source>
        <dbReference type="ARBA" id="ARBA00004496"/>
    </source>
</evidence>
<keyword evidence="8" id="KW-0539">Nucleus</keyword>
<evidence type="ECO:0000256" key="3">
    <source>
        <dbReference type="ARBA" id="ARBA00004642"/>
    </source>
</evidence>
<dbReference type="Gene3D" id="1.20.5.170">
    <property type="match status" value="1"/>
</dbReference>
<keyword evidence="7" id="KW-0175">Coiled coil</keyword>
<evidence type="ECO:0000256" key="10">
    <source>
        <dbReference type="ARBA" id="ARBA00039429"/>
    </source>
</evidence>
<dbReference type="GO" id="GO:0005654">
    <property type="term" value="C:nucleoplasm"/>
    <property type="evidence" value="ECO:0007669"/>
    <property type="project" value="UniProtKB-SubCell"/>
</dbReference>
<evidence type="ECO:0000256" key="4">
    <source>
        <dbReference type="ARBA" id="ARBA00022490"/>
    </source>
</evidence>
<evidence type="ECO:0000313" key="15">
    <source>
        <dbReference type="EMBL" id="KFO24152.1"/>
    </source>
</evidence>
<evidence type="ECO:0000256" key="13">
    <source>
        <dbReference type="SAM" id="MobiDB-lite"/>
    </source>
</evidence>
<keyword evidence="4" id="KW-0963">Cytoplasm</keyword>
<keyword evidence="16" id="KW-1185">Reference proteome</keyword>
<keyword evidence="5" id="KW-0416">Keratin</keyword>
<dbReference type="SUPFAM" id="SSF64593">
    <property type="entry name" value="Intermediate filament protein, coiled coil region"/>
    <property type="match status" value="1"/>
</dbReference>
<feature type="domain" description="IF rod" evidence="14">
    <location>
        <begin position="52"/>
        <end position="249"/>
    </location>
</feature>